<dbReference type="EMBL" id="JACGWZ010000003">
    <property type="protein sequence ID" value="MBA8825486.1"/>
    <property type="molecule type" value="Genomic_DNA"/>
</dbReference>
<dbReference type="AlphaFoldDB" id="A0A839DZ23"/>
<keyword evidence="4" id="KW-0804">Transcription</keyword>
<protein>
    <submittedName>
        <fullName evidence="6">Transcriptional regulator with GAF, ATPase, and Fis domain</fullName>
    </submittedName>
</protein>
<evidence type="ECO:0000256" key="4">
    <source>
        <dbReference type="ARBA" id="ARBA00023163"/>
    </source>
</evidence>
<dbReference type="GO" id="GO:0003723">
    <property type="term" value="F:RNA binding"/>
    <property type="evidence" value="ECO:0007669"/>
    <property type="project" value="InterPro"/>
</dbReference>
<dbReference type="SMART" id="SM00065">
    <property type="entry name" value="GAF"/>
    <property type="match status" value="1"/>
</dbReference>
<comment type="caution">
    <text evidence="6">The sequence shown here is derived from an EMBL/GenBank/DDBJ whole genome shotgun (WGS) entry which is preliminary data.</text>
</comment>
<dbReference type="Pfam" id="PF13185">
    <property type="entry name" value="GAF_2"/>
    <property type="match status" value="1"/>
</dbReference>
<evidence type="ECO:0000256" key="3">
    <source>
        <dbReference type="ARBA" id="ARBA00023015"/>
    </source>
</evidence>
<dbReference type="GO" id="GO:0016301">
    <property type="term" value="F:kinase activity"/>
    <property type="evidence" value="ECO:0007669"/>
    <property type="project" value="UniProtKB-KW"/>
</dbReference>
<dbReference type="Proteomes" id="UP000569329">
    <property type="component" value="Unassembled WGS sequence"/>
</dbReference>
<dbReference type="InterPro" id="IPR005561">
    <property type="entry name" value="ANTAR"/>
</dbReference>
<accession>A0A839DZ23</accession>
<dbReference type="SMART" id="SM01012">
    <property type="entry name" value="ANTAR"/>
    <property type="match status" value="1"/>
</dbReference>
<sequence>MTEDPVSEELAVSLAHMMRHLFAQGLVESTLDRVATYAVSTVEECEEASILMLGRGRQLTTLTSTSWWGQESDRLQTELGEGPCLDAIEDQQETYRTPDMANSEHRWPRYAPRASKLGIGSAMGFLLFNEQETFGALNLYSSQPHAFTERSERVGWVFASHAAVAFASARNDAQLHEAIETRQEIGEALGIAMERYKLSEQRAFEVLKRLSQNNNVKLRDIARQIVETGEISGDGNG</sequence>
<keyword evidence="2" id="KW-0418">Kinase</keyword>
<feature type="domain" description="ANTAR" evidence="5">
    <location>
        <begin position="165"/>
        <end position="226"/>
    </location>
</feature>
<evidence type="ECO:0000313" key="6">
    <source>
        <dbReference type="EMBL" id="MBA8825486.1"/>
    </source>
</evidence>
<dbReference type="InterPro" id="IPR012074">
    <property type="entry name" value="GAF_ANTAR"/>
</dbReference>
<dbReference type="SUPFAM" id="SSF52172">
    <property type="entry name" value="CheY-like"/>
    <property type="match status" value="1"/>
</dbReference>
<keyword evidence="1" id="KW-0808">Transferase</keyword>
<dbReference type="InterPro" id="IPR011006">
    <property type="entry name" value="CheY-like_superfamily"/>
</dbReference>
<dbReference type="Gene3D" id="3.30.450.40">
    <property type="match status" value="1"/>
</dbReference>
<keyword evidence="3" id="KW-0805">Transcription regulation</keyword>
<name>A0A839DZ23_9PSEU</name>
<dbReference type="InterPro" id="IPR036388">
    <property type="entry name" value="WH-like_DNA-bd_sf"/>
</dbReference>
<reference evidence="6 7" key="1">
    <citation type="submission" date="2020-07" db="EMBL/GenBank/DDBJ databases">
        <title>Sequencing the genomes of 1000 actinobacteria strains.</title>
        <authorList>
            <person name="Klenk H.-P."/>
        </authorList>
    </citation>
    <scope>NUCLEOTIDE SEQUENCE [LARGE SCALE GENOMIC DNA]</scope>
    <source>
        <strain evidence="6 7">DSM 45975</strain>
    </source>
</reference>
<dbReference type="SUPFAM" id="SSF55781">
    <property type="entry name" value="GAF domain-like"/>
    <property type="match status" value="1"/>
</dbReference>
<evidence type="ECO:0000256" key="1">
    <source>
        <dbReference type="ARBA" id="ARBA00022679"/>
    </source>
</evidence>
<evidence type="ECO:0000259" key="5">
    <source>
        <dbReference type="PROSITE" id="PS50921"/>
    </source>
</evidence>
<keyword evidence="7" id="KW-1185">Reference proteome</keyword>
<dbReference type="PROSITE" id="PS50921">
    <property type="entry name" value="ANTAR"/>
    <property type="match status" value="1"/>
</dbReference>
<evidence type="ECO:0000313" key="7">
    <source>
        <dbReference type="Proteomes" id="UP000569329"/>
    </source>
</evidence>
<dbReference type="Gene3D" id="1.10.10.10">
    <property type="entry name" value="Winged helix-like DNA-binding domain superfamily/Winged helix DNA-binding domain"/>
    <property type="match status" value="1"/>
</dbReference>
<dbReference type="InterPro" id="IPR003018">
    <property type="entry name" value="GAF"/>
</dbReference>
<gene>
    <name evidence="6" type="ORF">FHX42_002837</name>
</gene>
<dbReference type="RefSeq" id="WP_182544656.1">
    <property type="nucleotide sequence ID" value="NZ_JACGWZ010000003.1"/>
</dbReference>
<organism evidence="6 7">
    <name type="scientific">Halosaccharopolyspora lacisalsi</name>
    <dbReference type="NCBI Taxonomy" id="1000566"/>
    <lineage>
        <taxon>Bacteria</taxon>
        <taxon>Bacillati</taxon>
        <taxon>Actinomycetota</taxon>
        <taxon>Actinomycetes</taxon>
        <taxon>Pseudonocardiales</taxon>
        <taxon>Pseudonocardiaceae</taxon>
        <taxon>Halosaccharopolyspora</taxon>
    </lineage>
</organism>
<dbReference type="Pfam" id="PF03861">
    <property type="entry name" value="ANTAR"/>
    <property type="match status" value="1"/>
</dbReference>
<dbReference type="PIRSF" id="PIRSF036625">
    <property type="entry name" value="GAF_ANTAR"/>
    <property type="match status" value="1"/>
</dbReference>
<dbReference type="InterPro" id="IPR029016">
    <property type="entry name" value="GAF-like_dom_sf"/>
</dbReference>
<proteinExistence type="predicted"/>
<evidence type="ECO:0000256" key="2">
    <source>
        <dbReference type="ARBA" id="ARBA00022777"/>
    </source>
</evidence>